<reference evidence="2" key="1">
    <citation type="submission" date="2021-07" db="EMBL/GenBank/DDBJ databases">
        <title>Elsinoe batatas strain:CRI-CJ2 Genome sequencing and assembly.</title>
        <authorList>
            <person name="Huang L."/>
        </authorList>
    </citation>
    <scope>NUCLEOTIDE SEQUENCE</scope>
    <source>
        <strain evidence="2">CRI-CJ2</strain>
    </source>
</reference>
<evidence type="ECO:0000256" key="1">
    <source>
        <dbReference type="SAM" id="MobiDB-lite"/>
    </source>
</evidence>
<evidence type="ECO:0000313" key="2">
    <source>
        <dbReference type="EMBL" id="KAG8630590.1"/>
    </source>
</evidence>
<dbReference type="AlphaFoldDB" id="A0A8K0L876"/>
<name>A0A8K0L876_9PEZI</name>
<accession>A0A8K0L876</accession>
<evidence type="ECO:0000313" key="3">
    <source>
        <dbReference type="Proteomes" id="UP000809789"/>
    </source>
</evidence>
<dbReference type="EMBL" id="JAESVG020000002">
    <property type="protein sequence ID" value="KAG8630590.1"/>
    <property type="molecule type" value="Genomic_DNA"/>
</dbReference>
<protein>
    <submittedName>
        <fullName evidence="2">Uncharacterized protein</fullName>
    </submittedName>
</protein>
<sequence>MHVRLKSLDTISIYETRRLVESIWAYGADVVFENDRLGGKVRAPYQGLVDYMRGIDDAIDQKNERERAAETKSTMQRHGEAKLERKKKGTGEPEGTGKKDHGKARQDEDVEDDDDKHEDLEMDAYNHDNAGDQYHGDPERPPLTADDDLVAQAITPRRYLTRRSDVKAATQWANAMVRYLNKLQTELGMTGTDTFPRAIAHVGYTNNGIARRASHLAHTSSAPLMELFEATSVYLFGQKYRMRYHTIRLVWYMIAPSQGFTSISTV</sequence>
<feature type="compositionally biased region" description="Basic and acidic residues" evidence="1">
    <location>
        <begin position="77"/>
        <end position="107"/>
    </location>
</feature>
<feature type="compositionally biased region" description="Basic and acidic residues" evidence="1">
    <location>
        <begin position="124"/>
        <end position="140"/>
    </location>
</feature>
<comment type="caution">
    <text evidence="2">The sequence shown here is derived from an EMBL/GenBank/DDBJ whole genome shotgun (WGS) entry which is preliminary data.</text>
</comment>
<gene>
    <name evidence="2" type="ORF">KVT40_002209</name>
</gene>
<dbReference type="Proteomes" id="UP000809789">
    <property type="component" value="Unassembled WGS sequence"/>
</dbReference>
<keyword evidence="3" id="KW-1185">Reference proteome</keyword>
<feature type="compositionally biased region" description="Acidic residues" evidence="1">
    <location>
        <begin position="108"/>
        <end position="122"/>
    </location>
</feature>
<organism evidence="2 3">
    <name type="scientific">Elsinoe batatas</name>
    <dbReference type="NCBI Taxonomy" id="2601811"/>
    <lineage>
        <taxon>Eukaryota</taxon>
        <taxon>Fungi</taxon>
        <taxon>Dikarya</taxon>
        <taxon>Ascomycota</taxon>
        <taxon>Pezizomycotina</taxon>
        <taxon>Dothideomycetes</taxon>
        <taxon>Dothideomycetidae</taxon>
        <taxon>Myriangiales</taxon>
        <taxon>Elsinoaceae</taxon>
        <taxon>Elsinoe</taxon>
    </lineage>
</organism>
<proteinExistence type="predicted"/>
<dbReference type="OrthoDB" id="10265628at2759"/>
<feature type="region of interest" description="Disordered" evidence="1">
    <location>
        <begin position="64"/>
        <end position="147"/>
    </location>
</feature>